<protein>
    <recommendedName>
        <fullName evidence="3">CBM2 domain-containing protein</fullName>
    </recommendedName>
</protein>
<name>A0A820F5T1_9BILA</name>
<evidence type="ECO:0000256" key="2">
    <source>
        <dbReference type="SAM" id="SignalP"/>
    </source>
</evidence>
<feature type="compositionally biased region" description="Polar residues" evidence="1">
    <location>
        <begin position="157"/>
        <end position="169"/>
    </location>
</feature>
<evidence type="ECO:0000313" key="5">
    <source>
        <dbReference type="Proteomes" id="UP000663844"/>
    </source>
</evidence>
<dbReference type="SMART" id="SM00637">
    <property type="entry name" value="CBD_II"/>
    <property type="match status" value="1"/>
</dbReference>
<evidence type="ECO:0000259" key="3">
    <source>
        <dbReference type="SMART" id="SM00637"/>
    </source>
</evidence>
<dbReference type="GO" id="GO:0030247">
    <property type="term" value="F:polysaccharide binding"/>
    <property type="evidence" value="ECO:0007669"/>
    <property type="project" value="InterPro"/>
</dbReference>
<sequence>MFKSIVIFLTIAIGITYGRLEVANEWSGGFQGALVIPVTSEITSGWKLILQFNHAVNLDAWLGDLESQINNQIFTYKNKDWNAQLARGSEFRFEFVASGGVTPRDLVGVLFNGQPINMGSGSVVVPEATTNPTGSTSTFSPTFNPTGSTPTFETEAPISSTTAAPLPSMTMTPKANSTGATIVPVANSKYNYASVLHASLLFYEAQRAGKLPADNRVSWR</sequence>
<feature type="non-terminal residue" evidence="4">
    <location>
        <position position="220"/>
    </location>
</feature>
<dbReference type="InterPro" id="IPR008965">
    <property type="entry name" value="CBM2/CBM3_carb-bd_dom_sf"/>
</dbReference>
<dbReference type="AlphaFoldDB" id="A0A820F5T1"/>
<comment type="caution">
    <text evidence="4">The sequence shown here is derived from an EMBL/GenBank/DDBJ whole genome shotgun (WGS) entry which is preliminary data.</text>
</comment>
<feature type="chain" id="PRO_5032670564" description="CBM2 domain-containing protein" evidence="2">
    <location>
        <begin position="19"/>
        <end position="220"/>
    </location>
</feature>
<dbReference type="GO" id="GO:0004553">
    <property type="term" value="F:hydrolase activity, hydrolyzing O-glycosyl compounds"/>
    <property type="evidence" value="ECO:0007669"/>
    <property type="project" value="InterPro"/>
</dbReference>
<dbReference type="InterPro" id="IPR012291">
    <property type="entry name" value="CBM2_carb-bd_dom_sf"/>
</dbReference>
<accession>A0A820F5T1</accession>
<feature type="region of interest" description="Disordered" evidence="1">
    <location>
        <begin position="149"/>
        <end position="169"/>
    </location>
</feature>
<dbReference type="InterPro" id="IPR008928">
    <property type="entry name" value="6-hairpin_glycosidase_sf"/>
</dbReference>
<dbReference type="SUPFAM" id="SSF48208">
    <property type="entry name" value="Six-hairpin glycosidases"/>
    <property type="match status" value="1"/>
</dbReference>
<dbReference type="SUPFAM" id="SSF49384">
    <property type="entry name" value="Carbohydrate-binding domain"/>
    <property type="match status" value="1"/>
</dbReference>
<evidence type="ECO:0000256" key="1">
    <source>
        <dbReference type="SAM" id="MobiDB-lite"/>
    </source>
</evidence>
<organism evidence="4 5">
    <name type="scientific">Adineta steineri</name>
    <dbReference type="NCBI Taxonomy" id="433720"/>
    <lineage>
        <taxon>Eukaryota</taxon>
        <taxon>Metazoa</taxon>
        <taxon>Spiralia</taxon>
        <taxon>Gnathifera</taxon>
        <taxon>Rotifera</taxon>
        <taxon>Eurotatoria</taxon>
        <taxon>Bdelloidea</taxon>
        <taxon>Adinetida</taxon>
        <taxon>Adinetidae</taxon>
        <taxon>Adineta</taxon>
    </lineage>
</organism>
<dbReference type="Gene3D" id="1.50.10.10">
    <property type="match status" value="1"/>
</dbReference>
<proteinExistence type="predicted"/>
<feature type="signal peptide" evidence="2">
    <location>
        <begin position="1"/>
        <end position="18"/>
    </location>
</feature>
<dbReference type="InterPro" id="IPR012341">
    <property type="entry name" value="6hp_glycosidase-like_sf"/>
</dbReference>
<dbReference type="Pfam" id="PF00553">
    <property type="entry name" value="CBM_2"/>
    <property type="match status" value="1"/>
</dbReference>
<evidence type="ECO:0000313" key="4">
    <source>
        <dbReference type="EMBL" id="CAF4257738.1"/>
    </source>
</evidence>
<gene>
    <name evidence="4" type="ORF">OXD698_LOCUS43798</name>
</gene>
<keyword evidence="2" id="KW-0732">Signal</keyword>
<reference evidence="4" key="1">
    <citation type="submission" date="2021-02" db="EMBL/GenBank/DDBJ databases">
        <authorList>
            <person name="Nowell W R."/>
        </authorList>
    </citation>
    <scope>NUCLEOTIDE SEQUENCE</scope>
</reference>
<dbReference type="Gene3D" id="2.60.40.290">
    <property type="match status" value="1"/>
</dbReference>
<dbReference type="GO" id="GO:0005975">
    <property type="term" value="P:carbohydrate metabolic process"/>
    <property type="evidence" value="ECO:0007669"/>
    <property type="project" value="InterPro"/>
</dbReference>
<dbReference type="EMBL" id="CAJOAZ010012797">
    <property type="protein sequence ID" value="CAF4257738.1"/>
    <property type="molecule type" value="Genomic_DNA"/>
</dbReference>
<dbReference type="InterPro" id="IPR001919">
    <property type="entry name" value="CBD2"/>
</dbReference>
<dbReference type="Proteomes" id="UP000663844">
    <property type="component" value="Unassembled WGS sequence"/>
</dbReference>
<feature type="domain" description="CBM2" evidence="3">
    <location>
        <begin position="18"/>
        <end position="103"/>
    </location>
</feature>